<gene>
    <name evidence="5" type="ORF">QOZ98_002546</name>
</gene>
<sequence length="137" mass="15062">MEMSNWQGAAGVCVNEKNEVLLVLQGVPGEEKKWTVPAGGLEGSETVEQCCTREFFEETGLTVRVVEKLNIRAGQYEDSAVSFEVTYFKVEVTGGKITLQDGDEWIEAVAWKPISELGELEMAYPDDAALIESLAVQ</sequence>
<dbReference type="InterPro" id="IPR020084">
    <property type="entry name" value="NUDIX_hydrolase_CS"/>
</dbReference>
<proteinExistence type="inferred from homology"/>
<dbReference type="CDD" id="cd02883">
    <property type="entry name" value="NUDIX_Hydrolase"/>
    <property type="match status" value="1"/>
</dbReference>
<protein>
    <submittedName>
        <fullName evidence="5">ADP-ribose pyrophosphatase YjhB (NUDIX family)</fullName>
    </submittedName>
</protein>
<dbReference type="PROSITE" id="PS00893">
    <property type="entry name" value="NUDIX_BOX"/>
    <property type="match status" value="1"/>
</dbReference>
<comment type="caution">
    <text evidence="5">The sequence shown here is derived from an EMBL/GenBank/DDBJ whole genome shotgun (WGS) entry which is preliminary data.</text>
</comment>
<evidence type="ECO:0000256" key="2">
    <source>
        <dbReference type="ARBA" id="ARBA00022801"/>
    </source>
</evidence>
<dbReference type="Pfam" id="PF00293">
    <property type="entry name" value="NUDIX"/>
    <property type="match status" value="1"/>
</dbReference>
<organism evidence="5 6">
    <name type="scientific">Planomicrobium stackebrandtii</name>
    <dbReference type="NCBI Taxonomy" id="253160"/>
    <lineage>
        <taxon>Bacteria</taxon>
        <taxon>Bacillati</taxon>
        <taxon>Bacillota</taxon>
        <taxon>Bacilli</taxon>
        <taxon>Bacillales</taxon>
        <taxon>Caryophanaceae</taxon>
        <taxon>Planomicrobium</taxon>
    </lineage>
</organism>
<keyword evidence="6" id="KW-1185">Reference proteome</keyword>
<evidence type="ECO:0000313" key="6">
    <source>
        <dbReference type="Proteomes" id="UP001241988"/>
    </source>
</evidence>
<dbReference type="PRINTS" id="PR00502">
    <property type="entry name" value="NUDIXFAMILY"/>
</dbReference>
<dbReference type="InterPro" id="IPR000086">
    <property type="entry name" value="NUDIX_hydrolase_dom"/>
</dbReference>
<evidence type="ECO:0000256" key="3">
    <source>
        <dbReference type="RuleBase" id="RU003476"/>
    </source>
</evidence>
<dbReference type="InterPro" id="IPR015797">
    <property type="entry name" value="NUDIX_hydrolase-like_dom_sf"/>
</dbReference>
<evidence type="ECO:0000313" key="5">
    <source>
        <dbReference type="EMBL" id="MDQ0429718.1"/>
    </source>
</evidence>
<comment type="similarity">
    <text evidence="3">Belongs to the Nudix hydrolase family.</text>
</comment>
<dbReference type="PROSITE" id="PS51462">
    <property type="entry name" value="NUDIX"/>
    <property type="match status" value="1"/>
</dbReference>
<evidence type="ECO:0000256" key="1">
    <source>
        <dbReference type="ARBA" id="ARBA00001946"/>
    </source>
</evidence>
<comment type="cofactor">
    <cofactor evidence="1">
        <name>Mg(2+)</name>
        <dbReference type="ChEBI" id="CHEBI:18420"/>
    </cofactor>
</comment>
<keyword evidence="2 3" id="KW-0378">Hydrolase</keyword>
<dbReference type="SUPFAM" id="SSF55811">
    <property type="entry name" value="Nudix"/>
    <property type="match status" value="1"/>
</dbReference>
<dbReference type="EMBL" id="JAUSWB010000006">
    <property type="protein sequence ID" value="MDQ0429718.1"/>
    <property type="molecule type" value="Genomic_DNA"/>
</dbReference>
<evidence type="ECO:0000259" key="4">
    <source>
        <dbReference type="PROSITE" id="PS51462"/>
    </source>
</evidence>
<dbReference type="Gene3D" id="3.90.79.10">
    <property type="entry name" value="Nucleoside Triphosphate Pyrophosphohydrolase"/>
    <property type="match status" value="1"/>
</dbReference>
<dbReference type="PANTHER" id="PTHR43046">
    <property type="entry name" value="GDP-MANNOSE MANNOSYL HYDROLASE"/>
    <property type="match status" value="1"/>
</dbReference>
<dbReference type="PANTHER" id="PTHR43046:SF2">
    <property type="entry name" value="8-OXO-DGTP DIPHOSPHATASE-RELATED"/>
    <property type="match status" value="1"/>
</dbReference>
<accession>A0ABU0GWN2</accession>
<feature type="domain" description="Nudix hydrolase" evidence="4">
    <location>
        <begin position="5"/>
        <end position="135"/>
    </location>
</feature>
<dbReference type="Proteomes" id="UP001241988">
    <property type="component" value="Unassembled WGS sequence"/>
</dbReference>
<name>A0ABU0GWN2_9BACL</name>
<reference evidence="5 6" key="1">
    <citation type="submission" date="2023-07" db="EMBL/GenBank/DDBJ databases">
        <title>Genomic Encyclopedia of Type Strains, Phase IV (KMG-IV): sequencing the most valuable type-strain genomes for metagenomic binning, comparative biology and taxonomic classification.</title>
        <authorList>
            <person name="Goeker M."/>
        </authorList>
    </citation>
    <scope>NUCLEOTIDE SEQUENCE [LARGE SCALE GENOMIC DNA]</scope>
    <source>
        <strain evidence="5 6">DSM 16419</strain>
    </source>
</reference>
<dbReference type="InterPro" id="IPR020476">
    <property type="entry name" value="Nudix_hydrolase"/>
</dbReference>